<dbReference type="EMBL" id="KE720815">
    <property type="protein sequence ID" value="ERF75318.1"/>
    <property type="molecule type" value="Genomic_DNA"/>
</dbReference>
<evidence type="ECO:0000313" key="1">
    <source>
        <dbReference type="EMBL" id="ERF75318.1"/>
    </source>
</evidence>
<evidence type="ECO:0000313" key="2">
    <source>
        <dbReference type="Proteomes" id="UP000019373"/>
    </source>
</evidence>
<protein>
    <submittedName>
        <fullName evidence="1">Uncharacterized protein</fullName>
    </submittedName>
</protein>
<gene>
    <name evidence="1" type="ORF">EPUS_00110</name>
</gene>
<sequence>MRARDLSLPWAHLAMVHDCQSDIIIVDKDSKQYVSKVKRSGMQVVDVSSIEEKGKTTTISTSADDPAVTLYTSGSSGA</sequence>
<dbReference type="SUPFAM" id="SSF56801">
    <property type="entry name" value="Acetyl-CoA synthetase-like"/>
    <property type="match status" value="1"/>
</dbReference>
<organism evidence="1 2">
    <name type="scientific">Endocarpon pusillum (strain Z07020 / HMAS-L-300199)</name>
    <name type="common">Lichen-forming fungus</name>
    <dbReference type="NCBI Taxonomy" id="1263415"/>
    <lineage>
        <taxon>Eukaryota</taxon>
        <taxon>Fungi</taxon>
        <taxon>Dikarya</taxon>
        <taxon>Ascomycota</taxon>
        <taxon>Pezizomycotina</taxon>
        <taxon>Eurotiomycetes</taxon>
        <taxon>Chaetothyriomycetidae</taxon>
        <taxon>Verrucariales</taxon>
        <taxon>Verrucariaceae</taxon>
        <taxon>Endocarpon</taxon>
    </lineage>
</organism>
<proteinExistence type="predicted"/>
<dbReference type="OrthoDB" id="416786at2759"/>
<dbReference type="RefSeq" id="XP_007787330.1">
    <property type="nucleotide sequence ID" value="XM_007789140.1"/>
</dbReference>
<reference evidence="2" key="1">
    <citation type="journal article" date="2014" name="BMC Genomics">
        <title>Genome characteristics reveal the impact of lichenization on lichen-forming fungus Endocarpon pusillum Hedwig (Verrucariales, Ascomycota).</title>
        <authorList>
            <person name="Wang Y.-Y."/>
            <person name="Liu B."/>
            <person name="Zhang X.-Y."/>
            <person name="Zhou Q.-M."/>
            <person name="Zhang T."/>
            <person name="Li H."/>
            <person name="Yu Y.-F."/>
            <person name="Zhang X.-L."/>
            <person name="Hao X.-Y."/>
            <person name="Wang M."/>
            <person name="Wang L."/>
            <person name="Wei J.-C."/>
        </authorList>
    </citation>
    <scope>NUCLEOTIDE SEQUENCE [LARGE SCALE GENOMIC DNA]</scope>
    <source>
        <strain evidence="2">Z07020 / HMAS-L-300199</strain>
    </source>
</reference>
<dbReference type="GeneID" id="19235175"/>
<dbReference type="HOGENOM" id="CLU_2622029_0_0_1"/>
<keyword evidence="2" id="KW-1185">Reference proteome</keyword>
<accession>U1GSF6</accession>
<dbReference type="Proteomes" id="UP000019373">
    <property type="component" value="Unassembled WGS sequence"/>
</dbReference>
<dbReference type="Gene3D" id="3.40.50.980">
    <property type="match status" value="1"/>
</dbReference>
<dbReference type="AlphaFoldDB" id="U1GSF6"/>
<name>U1GSF6_ENDPU</name>